<feature type="compositionally biased region" description="Low complexity" evidence="1">
    <location>
        <begin position="276"/>
        <end position="291"/>
    </location>
</feature>
<dbReference type="eggNOG" id="COG2852">
    <property type="taxonomic scope" value="Bacteria"/>
</dbReference>
<evidence type="ECO:0000313" key="2">
    <source>
        <dbReference type="EMBL" id="AFR10216.1"/>
    </source>
</evidence>
<dbReference type="EMBL" id="CP003788">
    <property type="protein sequence ID" value="AFR10216.1"/>
    <property type="molecule type" value="Genomic_DNA"/>
</dbReference>
<evidence type="ECO:0008006" key="4">
    <source>
        <dbReference type="Google" id="ProtNLM"/>
    </source>
</evidence>
<dbReference type="SUPFAM" id="SSF52980">
    <property type="entry name" value="Restriction endonuclease-like"/>
    <property type="match status" value="1"/>
</dbReference>
<evidence type="ECO:0000256" key="1">
    <source>
        <dbReference type="SAM" id="MobiDB-lite"/>
    </source>
</evidence>
<dbReference type="HOGENOM" id="CLU_764688_0_0_11"/>
<dbReference type="KEGG" id="nal:B005_3407"/>
<evidence type="ECO:0000313" key="3">
    <source>
        <dbReference type="Proteomes" id="UP000003779"/>
    </source>
</evidence>
<name>J7LC08_NOCAA</name>
<sequence length="362" mass="39349">MASDPLRPDPNVPLFARPRVAPLPPPPRPSGPSIPLAASPPGRDLLLRTLRPILSELSADALAFGRTAAYLWGVDVHPRGTSVTRERLRVALPPGVRGASRHGVVVHRELIPYPDRSLIEGVRVTAPARTALDLAAEAGCPYRATAVLDRFLARGALRRGRLLSTLRGHPRSSRPGLALAVGLSDGGSGSPAESWVRVLLYRAGLPRPVTQCRIETARGRFHADLGWPDQRVALEYDSAEHHPSRVERERDRRRYSAMIDAGWEVVSIGMHDLRTAPRASAAPGPGPSARPWLAPFPHGPGEGRARRPTDRTRPATSGRGMRTAPRSGRDRRAGRHVRGPFRHCLSRLCVGDARTERTVPAS</sequence>
<feature type="compositionally biased region" description="Pro residues" evidence="1">
    <location>
        <begin position="21"/>
        <end position="32"/>
    </location>
</feature>
<dbReference type="Proteomes" id="UP000003779">
    <property type="component" value="Chromosome"/>
</dbReference>
<feature type="compositionally biased region" description="Basic and acidic residues" evidence="1">
    <location>
        <begin position="301"/>
        <end position="313"/>
    </location>
</feature>
<reference evidence="3" key="2">
    <citation type="submission" date="2012-08" db="EMBL/GenBank/DDBJ databases">
        <title>Whole-genome sequence of Nocardiopsis alba strain ATCC BAA-2165 associated with honeybees.</title>
        <authorList>
            <person name="Qiao J."/>
            <person name="Chen L."/>
            <person name="Li Y."/>
            <person name="Wang J."/>
            <person name="Zhang W."/>
            <person name="Chen S."/>
        </authorList>
    </citation>
    <scope>NUCLEOTIDE SEQUENCE [LARGE SCALE GENOMIC DNA]</scope>
    <source>
        <strain evidence="3">ATCC BAA-2165 / BE74</strain>
    </source>
</reference>
<organism evidence="2 3">
    <name type="scientific">Nocardiopsis alba (strain ATCC BAA-2165 / BE74)</name>
    <dbReference type="NCBI Taxonomy" id="1205910"/>
    <lineage>
        <taxon>Bacteria</taxon>
        <taxon>Bacillati</taxon>
        <taxon>Actinomycetota</taxon>
        <taxon>Actinomycetes</taxon>
        <taxon>Streptosporangiales</taxon>
        <taxon>Nocardiopsidaceae</taxon>
        <taxon>Nocardiopsis</taxon>
    </lineage>
</organism>
<dbReference type="InterPro" id="IPR011335">
    <property type="entry name" value="Restrct_endonuc-II-like"/>
</dbReference>
<dbReference type="STRING" id="1205910.B005_3407"/>
<accession>J7LC08</accession>
<gene>
    <name evidence="2" type="ordered locus">B005_3407</name>
</gene>
<proteinExistence type="predicted"/>
<dbReference type="AlphaFoldDB" id="J7LC08"/>
<feature type="region of interest" description="Disordered" evidence="1">
    <location>
        <begin position="1"/>
        <end position="39"/>
    </location>
</feature>
<reference evidence="2 3" key="1">
    <citation type="journal article" date="2012" name="J. Bacteriol.">
        <title>Whole-Genome Sequence of Nocardiopsis alba Strain ATCC BAA-2165, Associated with Honeybees.</title>
        <authorList>
            <person name="Qiao J."/>
            <person name="Chen L."/>
            <person name="Li Y."/>
            <person name="Wang J."/>
            <person name="Zhang W."/>
            <person name="Chen S."/>
        </authorList>
    </citation>
    <scope>NUCLEOTIDE SEQUENCE [LARGE SCALE GENOMIC DNA]</scope>
    <source>
        <strain evidence="3">ATCC BAA-2165 / BE74</strain>
    </source>
</reference>
<protein>
    <recommendedName>
        <fullName evidence="4">DUF559 domain-containing protein</fullName>
    </recommendedName>
</protein>
<feature type="region of interest" description="Disordered" evidence="1">
    <location>
        <begin position="276"/>
        <end position="338"/>
    </location>
</feature>